<dbReference type="Proteomes" id="UP001341840">
    <property type="component" value="Unassembled WGS sequence"/>
</dbReference>
<gene>
    <name evidence="3" type="ORF">PIB30_061901</name>
</gene>
<dbReference type="InterPro" id="IPR046960">
    <property type="entry name" value="PPR_At4g14850-like_plant"/>
</dbReference>
<dbReference type="InterPro" id="IPR002885">
    <property type="entry name" value="PPR_rpt"/>
</dbReference>
<keyword evidence="1" id="KW-0677">Repeat</keyword>
<accession>A0ABU6WKK6</accession>
<evidence type="ECO:0000256" key="1">
    <source>
        <dbReference type="ARBA" id="ARBA00022737"/>
    </source>
</evidence>
<protein>
    <recommendedName>
        <fullName evidence="5">Pentatricopeptide repeat-containing protein</fullName>
    </recommendedName>
</protein>
<comment type="caution">
    <text evidence="3">The sequence shown here is derived from an EMBL/GenBank/DDBJ whole genome shotgun (WGS) entry which is preliminary data.</text>
</comment>
<evidence type="ECO:0000313" key="4">
    <source>
        <dbReference type="Proteomes" id="UP001341840"/>
    </source>
</evidence>
<evidence type="ECO:0000256" key="2">
    <source>
        <dbReference type="PROSITE-ProRule" id="PRU00708"/>
    </source>
</evidence>
<dbReference type="InterPro" id="IPR011990">
    <property type="entry name" value="TPR-like_helical_dom_sf"/>
</dbReference>
<keyword evidence="4" id="KW-1185">Reference proteome</keyword>
<dbReference type="NCBIfam" id="TIGR00756">
    <property type="entry name" value="PPR"/>
    <property type="match status" value="1"/>
</dbReference>
<name>A0ABU6WKK6_9FABA</name>
<dbReference type="PANTHER" id="PTHR47926">
    <property type="entry name" value="PENTATRICOPEPTIDE REPEAT-CONTAINING PROTEIN"/>
    <property type="match status" value="1"/>
</dbReference>
<feature type="repeat" description="PPR" evidence="2">
    <location>
        <begin position="52"/>
        <end position="86"/>
    </location>
</feature>
<dbReference type="Gene3D" id="1.25.40.10">
    <property type="entry name" value="Tetratricopeptide repeat domain"/>
    <property type="match status" value="1"/>
</dbReference>
<dbReference type="EMBL" id="JASCZI010181810">
    <property type="protein sequence ID" value="MED6185931.1"/>
    <property type="molecule type" value="Genomic_DNA"/>
</dbReference>
<reference evidence="3 4" key="1">
    <citation type="journal article" date="2023" name="Plants (Basel)">
        <title>Bridging the Gap: Combining Genomics and Transcriptomics Approaches to Understand Stylosanthes scabra, an Orphan Legume from the Brazilian Caatinga.</title>
        <authorList>
            <person name="Ferreira-Neto J.R.C."/>
            <person name="da Silva M.D."/>
            <person name="Binneck E."/>
            <person name="de Melo N.F."/>
            <person name="da Silva R.H."/>
            <person name="de Melo A.L.T.M."/>
            <person name="Pandolfi V."/>
            <person name="Bustamante F.O."/>
            <person name="Brasileiro-Vidal A.C."/>
            <person name="Benko-Iseppon A.M."/>
        </authorList>
    </citation>
    <scope>NUCLEOTIDE SEQUENCE [LARGE SCALE GENOMIC DNA]</scope>
    <source>
        <tissue evidence="3">Leaves</tissue>
    </source>
</reference>
<proteinExistence type="predicted"/>
<sequence length="126" mass="14691">MLDHRGRLSFEDFIYLIHKSDIFVVNFLLDFHCKSADMVVSHKLFDTIAVPNVVPWNIMISRYRHNSVFENSWEMFFRMHLVGIDPSEFSYGSVLSACVALQDHFDPIVISPLRYIVILEIGVELQ</sequence>
<evidence type="ECO:0000313" key="3">
    <source>
        <dbReference type="EMBL" id="MED6185931.1"/>
    </source>
</evidence>
<organism evidence="3 4">
    <name type="scientific">Stylosanthes scabra</name>
    <dbReference type="NCBI Taxonomy" id="79078"/>
    <lineage>
        <taxon>Eukaryota</taxon>
        <taxon>Viridiplantae</taxon>
        <taxon>Streptophyta</taxon>
        <taxon>Embryophyta</taxon>
        <taxon>Tracheophyta</taxon>
        <taxon>Spermatophyta</taxon>
        <taxon>Magnoliopsida</taxon>
        <taxon>eudicotyledons</taxon>
        <taxon>Gunneridae</taxon>
        <taxon>Pentapetalae</taxon>
        <taxon>rosids</taxon>
        <taxon>fabids</taxon>
        <taxon>Fabales</taxon>
        <taxon>Fabaceae</taxon>
        <taxon>Papilionoideae</taxon>
        <taxon>50 kb inversion clade</taxon>
        <taxon>dalbergioids sensu lato</taxon>
        <taxon>Dalbergieae</taxon>
        <taxon>Pterocarpus clade</taxon>
        <taxon>Stylosanthes</taxon>
    </lineage>
</organism>
<evidence type="ECO:0008006" key="5">
    <source>
        <dbReference type="Google" id="ProtNLM"/>
    </source>
</evidence>
<dbReference type="PROSITE" id="PS51375">
    <property type="entry name" value="PPR"/>
    <property type="match status" value="1"/>
</dbReference>